<dbReference type="EMBL" id="FLUN01000001">
    <property type="protein sequence ID" value="SBV91605.1"/>
    <property type="molecule type" value="Genomic_DNA"/>
</dbReference>
<dbReference type="PROSITE" id="PS01332">
    <property type="entry name" value="HTH_RRF2_1"/>
    <property type="match status" value="1"/>
</dbReference>
<dbReference type="Pfam" id="PF02082">
    <property type="entry name" value="Rrf2"/>
    <property type="match status" value="1"/>
</dbReference>
<accession>A0A212IXG7</accession>
<protein>
    <recommendedName>
        <fullName evidence="2">Rrf2 family transcriptional regulator</fullName>
    </recommendedName>
</protein>
<evidence type="ECO:0000313" key="1">
    <source>
        <dbReference type="EMBL" id="SBV91605.1"/>
    </source>
</evidence>
<name>A0A212IXG7_9FIRM</name>
<dbReference type="InterPro" id="IPR036388">
    <property type="entry name" value="WH-like_DNA-bd_sf"/>
</dbReference>
<dbReference type="Gene3D" id="1.10.10.10">
    <property type="entry name" value="Winged helix-like DNA-binding domain superfamily/Winged helix DNA-binding domain"/>
    <property type="match status" value="1"/>
</dbReference>
<dbReference type="InterPro" id="IPR036390">
    <property type="entry name" value="WH_DNA-bd_sf"/>
</dbReference>
<dbReference type="InterPro" id="IPR030489">
    <property type="entry name" value="TR_Rrf2-type_CS"/>
</dbReference>
<dbReference type="SUPFAM" id="SSF46785">
    <property type="entry name" value="Winged helix' DNA-binding domain"/>
    <property type="match status" value="1"/>
</dbReference>
<dbReference type="AlphaFoldDB" id="A0A212IXG7"/>
<dbReference type="PANTHER" id="PTHR33221:SF2">
    <property type="entry name" value="TRANSCRIPTIONAL REGULATOR"/>
    <property type="match status" value="1"/>
</dbReference>
<gene>
    <name evidence="1" type="ORF">KL86CLO1_10142</name>
</gene>
<dbReference type="PANTHER" id="PTHR33221">
    <property type="entry name" value="WINGED HELIX-TURN-HELIX TRANSCRIPTIONAL REGULATOR, RRF2 FAMILY"/>
    <property type="match status" value="1"/>
</dbReference>
<proteinExistence type="predicted"/>
<evidence type="ECO:0008006" key="2">
    <source>
        <dbReference type="Google" id="ProtNLM"/>
    </source>
</evidence>
<sequence>MQLNITTDYAVRVILMLSAPNSFASAAEIAQTLVIPPNYLMKILTKLKAAGLIASTRGVNGGYCLEKPAKEISFQMIFEAMGDTVKINRCLEPDGYCSRNATATCPVHSFYLKIQNDLENYFAHTTLADLVGEEARRDD</sequence>
<reference evidence="1" key="1">
    <citation type="submission" date="2016-04" db="EMBL/GenBank/DDBJ databases">
        <authorList>
            <person name="Evans L.H."/>
            <person name="Alamgir A."/>
            <person name="Owens N."/>
            <person name="Weber N.D."/>
            <person name="Virtaneva K."/>
            <person name="Barbian K."/>
            <person name="Babar A."/>
            <person name="Rosenke K."/>
        </authorList>
    </citation>
    <scope>NUCLEOTIDE SEQUENCE</scope>
    <source>
        <strain evidence="1">86</strain>
    </source>
</reference>
<organism evidence="1">
    <name type="scientific">uncultured Eubacteriales bacterium</name>
    <dbReference type="NCBI Taxonomy" id="172733"/>
    <lineage>
        <taxon>Bacteria</taxon>
        <taxon>Bacillati</taxon>
        <taxon>Bacillota</taxon>
        <taxon>Clostridia</taxon>
        <taxon>Eubacteriales</taxon>
        <taxon>environmental samples</taxon>
    </lineage>
</organism>
<dbReference type="GO" id="GO:0003700">
    <property type="term" value="F:DNA-binding transcription factor activity"/>
    <property type="evidence" value="ECO:0007669"/>
    <property type="project" value="TreeGrafter"/>
</dbReference>
<dbReference type="InterPro" id="IPR000944">
    <property type="entry name" value="Tscrpt_reg_Rrf2"/>
</dbReference>
<dbReference type="PROSITE" id="PS51197">
    <property type="entry name" value="HTH_RRF2_2"/>
    <property type="match status" value="1"/>
</dbReference>
<dbReference type="NCBIfam" id="TIGR00738">
    <property type="entry name" value="rrf2_super"/>
    <property type="match status" value="1"/>
</dbReference>
<dbReference type="GO" id="GO:0005829">
    <property type="term" value="C:cytosol"/>
    <property type="evidence" value="ECO:0007669"/>
    <property type="project" value="TreeGrafter"/>
</dbReference>